<protein>
    <submittedName>
        <fullName evidence="1">Uncharacterized protein</fullName>
    </submittedName>
</protein>
<dbReference type="Proteomes" id="UP000613208">
    <property type="component" value="Unassembled WGS sequence"/>
</dbReference>
<proteinExistence type="predicted"/>
<comment type="caution">
    <text evidence="1">The sequence shown here is derived from an EMBL/GenBank/DDBJ whole genome shotgun (WGS) entry which is preliminary data.</text>
</comment>
<evidence type="ECO:0000313" key="1">
    <source>
        <dbReference type="EMBL" id="GFO86308.1"/>
    </source>
</evidence>
<dbReference type="RefSeq" id="WP_201311965.1">
    <property type="nucleotide sequence ID" value="NZ_BLYI01000062.1"/>
</dbReference>
<sequence>MNRKIGWESYEFDEIELVYEKAEENESIGRLLEQLEIQALAEAKANCGLLMTDAGGRISPEQFDNLEEEDKETVIKVLSGLGLGSVEQDLQKGIFHVWFTNKIQTVMACTMFALLNYLEKLDGAVNVRHLEWTLELQVPPGGRKGLVQWEMLIMQLYPWITVEETAAGQIERKFAADKDTSQKENGKGNSSFWERCRKMIMGIKRKK</sequence>
<accession>A0A916Q8I9</accession>
<dbReference type="EMBL" id="BLYI01000062">
    <property type="protein sequence ID" value="GFO86308.1"/>
    <property type="molecule type" value="Genomic_DNA"/>
</dbReference>
<keyword evidence="2" id="KW-1185">Reference proteome</keyword>
<dbReference type="AlphaFoldDB" id="A0A916Q8I9"/>
<organism evidence="1 2">
    <name type="scientific">Anaerostipes butyraticus</name>
    <dbReference type="NCBI Taxonomy" id="645466"/>
    <lineage>
        <taxon>Bacteria</taxon>
        <taxon>Bacillati</taxon>
        <taxon>Bacillota</taxon>
        <taxon>Clostridia</taxon>
        <taxon>Lachnospirales</taxon>
        <taxon>Lachnospiraceae</taxon>
        <taxon>Anaerostipes</taxon>
    </lineage>
</organism>
<reference evidence="1" key="1">
    <citation type="submission" date="2020-06" db="EMBL/GenBank/DDBJ databases">
        <title>Characterization of fructooligosaccharide metabolism and fructooligosaccharide-degrading enzymes in human commensal butyrate producers.</title>
        <authorList>
            <person name="Tanno H."/>
            <person name="Fujii T."/>
            <person name="Hirano K."/>
            <person name="Maeno S."/>
            <person name="Tonozuka T."/>
            <person name="Sakamoto M."/>
            <person name="Ohkuma M."/>
            <person name="Tochio T."/>
            <person name="Endo A."/>
        </authorList>
    </citation>
    <scope>NUCLEOTIDE SEQUENCE</scope>
    <source>
        <strain evidence="1">JCM 17466</strain>
    </source>
</reference>
<evidence type="ECO:0000313" key="2">
    <source>
        <dbReference type="Proteomes" id="UP000613208"/>
    </source>
</evidence>
<name>A0A916Q8I9_9FIRM</name>
<gene>
    <name evidence="1" type="ORF">ANBU17_26550</name>
</gene>